<dbReference type="AlphaFoldDB" id="A0A6J4PAD4"/>
<feature type="non-terminal residue" evidence="2">
    <location>
        <position position="121"/>
    </location>
</feature>
<feature type="compositionally biased region" description="Basic residues" evidence="1">
    <location>
        <begin position="50"/>
        <end position="61"/>
    </location>
</feature>
<organism evidence="2">
    <name type="scientific">uncultured Rubrobacteraceae bacterium</name>
    <dbReference type="NCBI Taxonomy" id="349277"/>
    <lineage>
        <taxon>Bacteria</taxon>
        <taxon>Bacillati</taxon>
        <taxon>Actinomycetota</taxon>
        <taxon>Rubrobacteria</taxon>
        <taxon>Rubrobacterales</taxon>
        <taxon>Rubrobacteraceae</taxon>
        <taxon>environmental samples</taxon>
    </lineage>
</organism>
<dbReference type="EMBL" id="CADCUZ010000037">
    <property type="protein sequence ID" value="CAA9405364.1"/>
    <property type="molecule type" value="Genomic_DNA"/>
</dbReference>
<feature type="region of interest" description="Disordered" evidence="1">
    <location>
        <begin position="1"/>
        <end position="121"/>
    </location>
</feature>
<gene>
    <name evidence="2" type="ORF">AVDCRST_MAG55-897</name>
</gene>
<proteinExistence type="predicted"/>
<evidence type="ECO:0000256" key="1">
    <source>
        <dbReference type="SAM" id="MobiDB-lite"/>
    </source>
</evidence>
<reference evidence="2" key="1">
    <citation type="submission" date="2020-02" db="EMBL/GenBank/DDBJ databases">
        <authorList>
            <person name="Meier V. D."/>
        </authorList>
    </citation>
    <scope>NUCLEOTIDE SEQUENCE</scope>
    <source>
        <strain evidence="2">AVDCRST_MAG55</strain>
    </source>
</reference>
<feature type="non-terminal residue" evidence="2">
    <location>
        <position position="1"/>
    </location>
</feature>
<name>A0A6J4PAD4_9ACTN</name>
<sequence length="121" mass="13028">GWGNVGGRPRRLPAPRGRLGGPGSGPRGGRSGGFSGGSPPTRRVGGVRRGGPRHGPPRWRRIGPDRRAARDLSGLCSAGSERRSRRGEPRQGKGSGSGWNNGQVRRSGRCRRRHKTPWKRV</sequence>
<feature type="compositionally biased region" description="Basic and acidic residues" evidence="1">
    <location>
        <begin position="80"/>
        <end position="91"/>
    </location>
</feature>
<feature type="compositionally biased region" description="Basic residues" evidence="1">
    <location>
        <begin position="106"/>
        <end position="121"/>
    </location>
</feature>
<feature type="compositionally biased region" description="Gly residues" evidence="1">
    <location>
        <begin position="18"/>
        <end position="36"/>
    </location>
</feature>
<evidence type="ECO:0000313" key="2">
    <source>
        <dbReference type="EMBL" id="CAA9405364.1"/>
    </source>
</evidence>
<accession>A0A6J4PAD4</accession>
<protein>
    <submittedName>
        <fullName evidence="2">Uncharacterized protein</fullName>
    </submittedName>
</protein>